<dbReference type="AlphaFoldDB" id="A0AAD3R125"/>
<dbReference type="EMBL" id="BRZM01003763">
    <property type="protein sequence ID" value="GLD52097.1"/>
    <property type="molecule type" value="Genomic_DNA"/>
</dbReference>
<evidence type="ECO:0000313" key="2">
    <source>
        <dbReference type="EMBL" id="GLD52097.1"/>
    </source>
</evidence>
<keyword evidence="3" id="KW-1185">Reference proteome</keyword>
<feature type="region of interest" description="Disordered" evidence="1">
    <location>
        <begin position="1"/>
        <end position="21"/>
    </location>
</feature>
<name>A0AAD3R125_LATJO</name>
<comment type="caution">
    <text evidence="2">The sequence shown here is derived from an EMBL/GenBank/DDBJ whole genome shotgun (WGS) entry which is preliminary data.</text>
</comment>
<gene>
    <name evidence="2" type="ORF">AKAME5_002819600</name>
</gene>
<evidence type="ECO:0000256" key="1">
    <source>
        <dbReference type="SAM" id="MobiDB-lite"/>
    </source>
</evidence>
<dbReference type="Proteomes" id="UP001279410">
    <property type="component" value="Unassembled WGS sequence"/>
</dbReference>
<organism evidence="2 3">
    <name type="scientific">Lates japonicus</name>
    <name type="common">Japanese lates</name>
    <dbReference type="NCBI Taxonomy" id="270547"/>
    <lineage>
        <taxon>Eukaryota</taxon>
        <taxon>Metazoa</taxon>
        <taxon>Chordata</taxon>
        <taxon>Craniata</taxon>
        <taxon>Vertebrata</taxon>
        <taxon>Euteleostomi</taxon>
        <taxon>Actinopterygii</taxon>
        <taxon>Neopterygii</taxon>
        <taxon>Teleostei</taxon>
        <taxon>Neoteleostei</taxon>
        <taxon>Acanthomorphata</taxon>
        <taxon>Carangaria</taxon>
        <taxon>Carangaria incertae sedis</taxon>
        <taxon>Centropomidae</taxon>
        <taxon>Lates</taxon>
    </lineage>
</organism>
<sequence length="110" mass="12667">MFHTVSTQDQSQDLNPEQGKPYVFDRVLPPHTEQVQVYDTCAKQIVKVRGRRFEEDEGAVQRRGETTVPNGSTLLRRRSLFRRRPSVCDSPCLPRIRLWTAPLGSPTVQF</sequence>
<proteinExistence type="predicted"/>
<protein>
    <submittedName>
        <fullName evidence="2">Kinesin heavy chain-like isoform X1</fullName>
    </submittedName>
</protein>
<feature type="compositionally biased region" description="Polar residues" evidence="1">
    <location>
        <begin position="1"/>
        <end position="15"/>
    </location>
</feature>
<evidence type="ECO:0000313" key="3">
    <source>
        <dbReference type="Proteomes" id="UP001279410"/>
    </source>
</evidence>
<accession>A0AAD3R125</accession>
<reference evidence="2" key="1">
    <citation type="submission" date="2022-08" db="EMBL/GenBank/DDBJ databases">
        <title>Genome sequencing of akame (Lates japonicus).</title>
        <authorList>
            <person name="Hashiguchi Y."/>
            <person name="Takahashi H."/>
        </authorList>
    </citation>
    <scope>NUCLEOTIDE SEQUENCE</scope>
    <source>
        <strain evidence="2">Kochi</strain>
    </source>
</reference>